<evidence type="ECO:0000313" key="2">
    <source>
        <dbReference type="Proteomes" id="UP000003157"/>
    </source>
</evidence>
<dbReference type="RefSeq" id="WP_008790281.1">
    <property type="nucleotide sequence ID" value="NZ_AKCB01000004.1"/>
</dbReference>
<evidence type="ECO:0000313" key="1">
    <source>
        <dbReference type="EMBL" id="EFW03508.1"/>
    </source>
</evidence>
<dbReference type="HOGENOM" id="CLU_849193_0_0_9"/>
<dbReference type="OrthoDB" id="5618772at2"/>
<dbReference type="Proteomes" id="UP000003157">
    <property type="component" value="Unassembled WGS sequence"/>
</dbReference>
<dbReference type="SUPFAM" id="SSF56731">
    <property type="entry name" value="DNA primase core"/>
    <property type="match status" value="1"/>
</dbReference>
<reference evidence="1 2" key="1">
    <citation type="submission" date="2010-12" db="EMBL/GenBank/DDBJ databases">
        <title>The Genome Sequence of Coprobacillus sp. strain 29_1.</title>
        <authorList>
            <consortium name="The Broad Institute Genome Sequencing Platform"/>
            <person name="Earl A."/>
            <person name="Ward D."/>
            <person name="Feldgarden M."/>
            <person name="Gevers D."/>
            <person name="Daigneault M."/>
            <person name="Sibley C.D."/>
            <person name="White A."/>
            <person name="Strauss J."/>
            <person name="Allen-Vercoe E."/>
            <person name="Young S.K."/>
            <person name="Zeng Q."/>
            <person name="Gargeya S."/>
            <person name="Fitzgerald M."/>
            <person name="Haas B."/>
            <person name="Abouelleil A."/>
            <person name="Alvarado L."/>
            <person name="Arachchi H.M."/>
            <person name="Berlin A."/>
            <person name="Brown A."/>
            <person name="Chapman S.B."/>
            <person name="Chen Z."/>
            <person name="Dunbar C."/>
            <person name="Freedman E."/>
            <person name="Gearin G."/>
            <person name="Gellesch M."/>
            <person name="Goldberg J."/>
            <person name="Griggs A."/>
            <person name="Gujja S."/>
            <person name="Heilman E."/>
            <person name="Heiman D."/>
            <person name="Howarth C."/>
            <person name="Larson L."/>
            <person name="Lui A."/>
            <person name="MacDonald P.J.P."/>
            <person name="Mehta T."/>
            <person name="Montmayeur A."/>
            <person name="Murphy C."/>
            <person name="Neiman D."/>
            <person name="Pearson M."/>
            <person name="Priest M."/>
            <person name="Roberts A."/>
            <person name="Saif S."/>
            <person name="Shea T."/>
            <person name="Shenoy N."/>
            <person name="Sisk P."/>
            <person name="Stolte C."/>
            <person name="Sykes S."/>
            <person name="White J."/>
            <person name="Yandava C."/>
            <person name="Nusbaum C."/>
            <person name="Birren B."/>
        </authorList>
    </citation>
    <scope>NUCLEOTIDE SEQUENCE [LARGE SCALE GENOMIC DNA]</scope>
    <source>
        <strain evidence="1 2">29_1</strain>
    </source>
</reference>
<dbReference type="eggNOG" id="ENOG50337A8">
    <property type="taxonomic scope" value="Bacteria"/>
</dbReference>
<accession>E7GEQ7</accession>
<name>E7GEQ7_9FIRM</name>
<comment type="caution">
    <text evidence="1">The sequence shown here is derived from an EMBL/GenBank/DDBJ whole genome shotgun (WGS) entry which is preliminary data.</text>
</comment>
<dbReference type="AlphaFoldDB" id="E7GEQ7"/>
<dbReference type="Pfam" id="PF13155">
    <property type="entry name" value="Toprim_2"/>
    <property type="match status" value="1"/>
</dbReference>
<dbReference type="Gene3D" id="3.40.1360.10">
    <property type="match status" value="1"/>
</dbReference>
<proteinExistence type="predicted"/>
<keyword evidence="2" id="KW-1185">Reference proteome</keyword>
<gene>
    <name evidence="1" type="ORF">HMPREF9488_03199</name>
</gene>
<dbReference type="GeneID" id="78231533"/>
<dbReference type="EMBL" id="ADKX01000046">
    <property type="protein sequence ID" value="EFW03508.1"/>
    <property type="molecule type" value="Genomic_DNA"/>
</dbReference>
<protein>
    <recommendedName>
        <fullName evidence="3">Toprim domain-containing protein</fullName>
    </recommendedName>
</protein>
<sequence length="341" mass="40347">MDINDVLKEFKATQSGDYYILYCPQCGRKEAYCYIEDINHWLEDSSYRIPIRCNRLNKCGETSYLNDYLKDIKKTKNLKIKEKSNIQMTPQGVELLQTYCHYITFSVKGNTHHFNFDIRGISNDILKENGIIYNDKTFQHLINQEKTKHHFGNKYRGRNYLDRDIIIPIMNLEGYPERLLLRSTFHQDTNAKKKYKKEIQVMLIKKGLEIWNIKDAFDKEKNIIFVTEGVYDALSIKEVCQESEVGCIALPGVKKYKQLLRLIRNNPELKEKTFIFALDNDTAGKEYVLKIERDFAKENIEFMNFSVVPYKDCNQFLESHPKAMKFRIYKMIKKIQTCKIS</sequence>
<dbReference type="STRING" id="100884.GCA_000269565_03793"/>
<evidence type="ECO:0008006" key="3">
    <source>
        <dbReference type="Google" id="ProtNLM"/>
    </source>
</evidence>
<organism evidence="1 2">
    <name type="scientific">Coprobacillus cateniformis</name>
    <dbReference type="NCBI Taxonomy" id="100884"/>
    <lineage>
        <taxon>Bacteria</taxon>
        <taxon>Bacillati</taxon>
        <taxon>Bacillota</taxon>
        <taxon>Erysipelotrichia</taxon>
        <taxon>Erysipelotrichales</taxon>
        <taxon>Coprobacillaceae</taxon>
        <taxon>Coprobacillus</taxon>
    </lineage>
</organism>